<dbReference type="Gene3D" id="3.80.10.10">
    <property type="entry name" value="Ribonuclease Inhibitor"/>
    <property type="match status" value="3"/>
</dbReference>
<dbReference type="PANTHER" id="PTHR34630">
    <property type="entry name" value="OS11G0677101 PROTEIN"/>
    <property type="match status" value="1"/>
</dbReference>
<dbReference type="PaxDb" id="4513-MLOC_50140.1"/>
<protein>
    <recommendedName>
        <fullName evidence="3">NBS-LRR resistance-like protein</fullName>
    </recommendedName>
</protein>
<dbReference type="SUPFAM" id="SSF52058">
    <property type="entry name" value="L domain-like"/>
    <property type="match status" value="1"/>
</dbReference>
<name>M0WE43_HORVV</name>
<sequence length="568" mass="63181">MAKWVGNGKCHLFSLLEEITIIGCLQLTELPFSHPAHDQAKQEENMTWFPKLMKLNITGCPKLASLPPIPWTQAPCSAEIRRAGSVFEKLVYSKNYKSELSLEVEGKDGQHGLWNGLAFHNLAGLKELEVNNCPPLPLIHLQKLKSLKSLTVFDMSNLLLLFECESYNTECPLPVEQIKIWGCGADGKEMTQLLSHFPKLTELVLTCCEKITELGVVELQTEMTTPSSSGNEIEIEHAQAGHHQTRAEEVEEAVAGGEGLLLLPRQLQELSIYHCSELRLLSDSLGKDNGNPRGGGLQSLSSLQSLFIFDCPRFLSSYPSSASSCFPFPTSLRWLSLSRVESMETLTPLSNLSSLTSLTVYNCGDLRGEGLWPLVARGRLTELGIFGTRKFFTGSEPSRLHGQQIPSSSSKFEHLTTDDLTGVLTAPICKLLSSSLTELSFWENKEVERFTEEHEEALHLLNSLQELVFWESEKLQRLPAGLTQLASLKILRISECPAIRSLPKDGLPSSLQELEIKDCPAIKSLPKDGLPSSLRKLEVCNGISEELKRQCRKLKGTIPVIKDYHDYD</sequence>
<dbReference type="SMR" id="M0WE43"/>
<accession>M0WE43</accession>
<reference evidence="2" key="1">
    <citation type="journal article" date="2012" name="Nature">
        <title>A physical, genetic and functional sequence assembly of the barley genome.</title>
        <authorList>
            <consortium name="The International Barley Genome Sequencing Consortium"/>
            <person name="Mayer K.F."/>
            <person name="Waugh R."/>
            <person name="Brown J.W."/>
            <person name="Schulman A."/>
            <person name="Langridge P."/>
            <person name="Platzer M."/>
            <person name="Fincher G.B."/>
            <person name="Muehlbauer G.J."/>
            <person name="Sato K."/>
            <person name="Close T.J."/>
            <person name="Wise R.P."/>
            <person name="Stein N."/>
        </authorList>
    </citation>
    <scope>NUCLEOTIDE SEQUENCE [LARGE SCALE GENOMIC DNA]</scope>
    <source>
        <strain evidence="2">cv. Morex</strain>
    </source>
</reference>
<dbReference type="AlphaFoldDB" id="M0WE43"/>
<dbReference type="Gramene" id="HORVU.MOREX.r3.1HG0021130.1">
    <property type="protein sequence ID" value="HORVU.MOREX.r3.1HG0021130.1.CDS1"/>
    <property type="gene ID" value="HORVU.MOREX.r3.1HG0021130"/>
</dbReference>
<evidence type="ECO:0008006" key="3">
    <source>
        <dbReference type="Google" id="ProtNLM"/>
    </source>
</evidence>
<dbReference type="SUPFAM" id="SSF52047">
    <property type="entry name" value="RNI-like"/>
    <property type="match status" value="1"/>
</dbReference>
<reference evidence="1" key="3">
    <citation type="submission" date="2022-01" db="UniProtKB">
        <authorList>
            <consortium name="EnsemblPlants"/>
        </authorList>
    </citation>
    <scope>IDENTIFICATION</scope>
    <source>
        <strain evidence="1">subsp. vulgare</strain>
    </source>
</reference>
<proteinExistence type="predicted"/>
<reference evidence="1" key="2">
    <citation type="submission" date="2020-10" db="EMBL/GenBank/DDBJ databases">
        <authorList>
            <person name="Scholz U."/>
            <person name="Mascher M."/>
            <person name="Fiebig A."/>
        </authorList>
    </citation>
    <scope>NUCLEOTIDE SEQUENCE [LARGE SCALE GENOMIC DNA]</scope>
    <source>
        <strain evidence="1">cv. Morex</strain>
    </source>
</reference>
<dbReference type="InterPro" id="IPR032675">
    <property type="entry name" value="LRR_dom_sf"/>
</dbReference>
<dbReference type="Proteomes" id="UP000011116">
    <property type="component" value="Chromosome 1H"/>
</dbReference>
<organism evidence="1 2">
    <name type="scientific">Hordeum vulgare subsp. vulgare</name>
    <name type="common">Domesticated barley</name>
    <dbReference type="NCBI Taxonomy" id="112509"/>
    <lineage>
        <taxon>Eukaryota</taxon>
        <taxon>Viridiplantae</taxon>
        <taxon>Streptophyta</taxon>
        <taxon>Embryophyta</taxon>
        <taxon>Tracheophyta</taxon>
        <taxon>Spermatophyta</taxon>
        <taxon>Magnoliopsida</taxon>
        <taxon>Liliopsida</taxon>
        <taxon>Poales</taxon>
        <taxon>Poaceae</taxon>
        <taxon>BOP clade</taxon>
        <taxon>Pooideae</taxon>
        <taxon>Triticodae</taxon>
        <taxon>Triticeae</taxon>
        <taxon>Hordeinae</taxon>
        <taxon>Hordeum</taxon>
    </lineage>
</organism>
<dbReference type="EnsemblPlants" id="HORVU.MOREX.r3.1HG0021130.1">
    <property type="protein sequence ID" value="HORVU.MOREX.r3.1HG0021130.1.CDS1"/>
    <property type="gene ID" value="HORVU.MOREX.r3.1HG0021130"/>
</dbReference>
<dbReference type="eggNOG" id="KOG4658">
    <property type="taxonomic scope" value="Eukaryota"/>
</dbReference>
<evidence type="ECO:0000313" key="2">
    <source>
        <dbReference type="Proteomes" id="UP000011116"/>
    </source>
</evidence>
<evidence type="ECO:0000313" key="1">
    <source>
        <dbReference type="EnsemblPlants" id="HORVU.MOREX.r3.1HG0021130.1.CDS1"/>
    </source>
</evidence>
<dbReference type="Gramene" id="HORVU.MOREX.r2.1HG0016600.1">
    <property type="protein sequence ID" value="HORVU.MOREX.r2.1HG0016600.1.CDS.1"/>
    <property type="gene ID" value="HORVU.MOREX.r2.1HG0016600"/>
</dbReference>
<keyword evidence="2" id="KW-1185">Reference proteome</keyword>
<dbReference type="PANTHER" id="PTHR34630:SF100">
    <property type="entry name" value="OS02G0118900 PROTEIN"/>
    <property type="match status" value="1"/>
</dbReference>
<dbReference type="ExpressionAtlas" id="M0WE43">
    <property type="expression patterns" value="baseline and differential"/>
</dbReference>